<dbReference type="HOGENOM" id="CLU_086898_1_0_6"/>
<feature type="chain" id="PRO_5001602041" description="Periplasmic/secreted protein" evidence="1">
    <location>
        <begin position="26"/>
        <end position="234"/>
    </location>
</feature>
<dbReference type="RefSeq" id="WP_003292419.1">
    <property type="nucleotide sequence ID" value="NZ_KK020677.1"/>
</dbReference>
<dbReference type="PANTHER" id="PTHR34387">
    <property type="entry name" value="SLR1258 PROTEIN"/>
    <property type="match status" value="1"/>
</dbReference>
<dbReference type="InterPro" id="IPR052022">
    <property type="entry name" value="26kDa_periplasmic_antigen"/>
</dbReference>
<sequence>MSRILLHSAALLAVVASFTSLPAMAEQPRYNQVALRAEVSSEVAHDRMHVTLYSEAQHSNPAELAAQNTRTLNQALQSARQNKDVIVSQGSRNSYPVYDDKGQQITGWRERAELRLESSDFASLSKLTAELMKSLKMGGMYFSVSDPIRKQNEDALLKDAVAAFQARAQLATEALGGSGYKLVSLNLNGGGLQPVMRSSAMKMDMMESAPIPEIEAGSRQVTVSADGVIEVQMP</sequence>
<name>A0A061JN19_STUST</name>
<accession>A0A061JN19</accession>
<proteinExistence type="predicted"/>
<dbReference type="GO" id="GO:0006974">
    <property type="term" value="P:DNA damage response"/>
    <property type="evidence" value="ECO:0007669"/>
    <property type="project" value="TreeGrafter"/>
</dbReference>
<feature type="signal peptide" evidence="1">
    <location>
        <begin position="1"/>
        <end position="25"/>
    </location>
</feature>
<dbReference type="OrthoDB" id="7062395at2"/>
<evidence type="ECO:0000256" key="1">
    <source>
        <dbReference type="SAM" id="SignalP"/>
    </source>
</evidence>
<dbReference type="Gene3D" id="3.30.110.170">
    <property type="entry name" value="Protein of unknown function (DUF541), domain 1"/>
    <property type="match status" value="1"/>
</dbReference>
<gene>
    <name evidence="2" type="ORF">B597_011935</name>
</gene>
<dbReference type="eggNOG" id="COG3471">
    <property type="taxonomic scope" value="Bacteria"/>
</dbReference>
<organism evidence="2 3">
    <name type="scientific">Stutzerimonas stutzeri KOS6</name>
    <dbReference type="NCBI Taxonomy" id="1218352"/>
    <lineage>
        <taxon>Bacteria</taxon>
        <taxon>Pseudomonadati</taxon>
        <taxon>Pseudomonadota</taxon>
        <taxon>Gammaproteobacteria</taxon>
        <taxon>Pseudomonadales</taxon>
        <taxon>Pseudomonadaceae</taxon>
        <taxon>Stutzerimonas</taxon>
    </lineage>
</organism>
<evidence type="ECO:0000313" key="2">
    <source>
        <dbReference type="EMBL" id="EWC41121.1"/>
    </source>
</evidence>
<dbReference type="EMBL" id="AMCZ02000013">
    <property type="protein sequence ID" value="EWC41121.1"/>
    <property type="molecule type" value="Genomic_DNA"/>
</dbReference>
<protein>
    <recommendedName>
        <fullName evidence="4">Periplasmic/secreted protein</fullName>
    </recommendedName>
</protein>
<dbReference type="Pfam" id="PF04402">
    <property type="entry name" value="SIMPL"/>
    <property type="match status" value="1"/>
</dbReference>
<reference evidence="2 3" key="1">
    <citation type="journal article" date="2013" name="Genome Announc.">
        <title>Draft Genome of the Nitrogen-Fixing Bacterium Pseudomonas stutzeri Strain KOS6 Isolated from Industrial Hydrocarbon Sludge.</title>
        <authorList>
            <person name="Grigoryeva T.V."/>
            <person name="Laikov A.V."/>
            <person name="Naumova R.P."/>
            <person name="Manolov A.I."/>
            <person name="Larin A.K."/>
            <person name="Karpova I.Y."/>
            <person name="Semashko T.A."/>
            <person name="Alexeev D.G."/>
            <person name="Kostryukova E.S."/>
            <person name="Muller R."/>
            <person name="Govorun V.M."/>
        </authorList>
    </citation>
    <scope>NUCLEOTIDE SEQUENCE [LARGE SCALE GENOMIC DNA]</scope>
    <source>
        <strain evidence="2 3">KOS6</strain>
    </source>
</reference>
<evidence type="ECO:0000313" key="3">
    <source>
        <dbReference type="Proteomes" id="UP000026923"/>
    </source>
</evidence>
<dbReference type="Proteomes" id="UP000026923">
    <property type="component" value="Unassembled WGS sequence"/>
</dbReference>
<dbReference type="PANTHER" id="PTHR34387:SF1">
    <property type="entry name" value="PERIPLASMIC IMMUNOGENIC PROTEIN"/>
    <property type="match status" value="1"/>
</dbReference>
<comment type="caution">
    <text evidence="2">The sequence shown here is derived from an EMBL/GenBank/DDBJ whole genome shotgun (WGS) entry which is preliminary data.</text>
</comment>
<dbReference type="Gene3D" id="3.30.70.2970">
    <property type="entry name" value="Protein of unknown function (DUF541), domain 2"/>
    <property type="match status" value="1"/>
</dbReference>
<dbReference type="AlphaFoldDB" id="A0A061JN19"/>
<dbReference type="InterPro" id="IPR007497">
    <property type="entry name" value="SIMPL/DUF541"/>
</dbReference>
<keyword evidence="1" id="KW-0732">Signal</keyword>
<evidence type="ECO:0008006" key="4">
    <source>
        <dbReference type="Google" id="ProtNLM"/>
    </source>
</evidence>